<name>A0ABN8BG75_CHISP</name>
<organism evidence="2 3">
    <name type="scientific">Chilo suppressalis</name>
    <name type="common">Asiatic rice borer moth</name>
    <dbReference type="NCBI Taxonomy" id="168631"/>
    <lineage>
        <taxon>Eukaryota</taxon>
        <taxon>Metazoa</taxon>
        <taxon>Ecdysozoa</taxon>
        <taxon>Arthropoda</taxon>
        <taxon>Hexapoda</taxon>
        <taxon>Insecta</taxon>
        <taxon>Pterygota</taxon>
        <taxon>Neoptera</taxon>
        <taxon>Endopterygota</taxon>
        <taxon>Lepidoptera</taxon>
        <taxon>Glossata</taxon>
        <taxon>Ditrysia</taxon>
        <taxon>Pyraloidea</taxon>
        <taxon>Crambidae</taxon>
        <taxon>Crambinae</taxon>
        <taxon>Chilo</taxon>
    </lineage>
</organism>
<evidence type="ECO:0000256" key="1">
    <source>
        <dbReference type="SAM" id="MobiDB-lite"/>
    </source>
</evidence>
<dbReference type="EMBL" id="OU963898">
    <property type="protein sequence ID" value="CAH0406172.1"/>
    <property type="molecule type" value="Genomic_DNA"/>
</dbReference>
<evidence type="ECO:0000313" key="3">
    <source>
        <dbReference type="Proteomes" id="UP001153292"/>
    </source>
</evidence>
<protein>
    <recommendedName>
        <fullName evidence="4">Seminal fluid protein</fullName>
    </recommendedName>
</protein>
<gene>
    <name evidence="2" type="ORF">CHILSU_LOCUS9546</name>
</gene>
<sequence length="324" mass="37665">MDKVILYMVFICVTNARGISIQKQLDHIISTRRENLGRVSTSKVLPSRRSMEYNAILGAPSLASHLPEAESILPGHTLLRPALGMLKSSIKFPHKHLNDGAGVYGNYENIGIRYDGRQKRVLYSGFRRALSDYLMVVPVYSNSKKPEFVVTSAVLDLDKEHSTKHKIMQLYKSLKSTDNNKKKRKKIIQKPSYLNMMEQLAKSNTRKYKENKKPILRTLPEINNSDGEEGYFSDNNYKNSAEKRRPNEKHPKNSEENMEKPDKTTMLWQTKNAFNHVKISPDALNHEDLLPAKFKQLKHLDDDIRNWWFFHQDDYEPFTDEKDR</sequence>
<accession>A0ABN8BG75</accession>
<evidence type="ECO:0008006" key="4">
    <source>
        <dbReference type="Google" id="ProtNLM"/>
    </source>
</evidence>
<feature type="region of interest" description="Disordered" evidence="1">
    <location>
        <begin position="204"/>
        <end position="262"/>
    </location>
</feature>
<keyword evidence="3" id="KW-1185">Reference proteome</keyword>
<feature type="compositionally biased region" description="Basic and acidic residues" evidence="1">
    <location>
        <begin position="240"/>
        <end position="262"/>
    </location>
</feature>
<dbReference type="Proteomes" id="UP001153292">
    <property type="component" value="Chromosome 5"/>
</dbReference>
<proteinExistence type="predicted"/>
<evidence type="ECO:0000313" key="2">
    <source>
        <dbReference type="EMBL" id="CAH0406172.1"/>
    </source>
</evidence>
<reference evidence="2" key="1">
    <citation type="submission" date="2021-12" db="EMBL/GenBank/DDBJ databases">
        <authorList>
            <person name="King R."/>
        </authorList>
    </citation>
    <scope>NUCLEOTIDE SEQUENCE</scope>
</reference>